<evidence type="ECO:0000256" key="1">
    <source>
        <dbReference type="SAM" id="Coils"/>
    </source>
</evidence>
<accession>A0AAD7HDG2</accession>
<comment type="caution">
    <text evidence="2">The sequence shown here is derived from an EMBL/GenBank/DDBJ whole genome shotgun (WGS) entry which is preliminary data.</text>
</comment>
<protein>
    <recommendedName>
        <fullName evidence="4">F-box domain-containing protein</fullName>
    </recommendedName>
</protein>
<dbReference type="AlphaFoldDB" id="A0AAD7HDG2"/>
<evidence type="ECO:0000313" key="3">
    <source>
        <dbReference type="Proteomes" id="UP001215598"/>
    </source>
</evidence>
<gene>
    <name evidence="2" type="ORF">B0H16DRAFT_1700873</name>
</gene>
<keyword evidence="3" id="KW-1185">Reference proteome</keyword>
<evidence type="ECO:0000313" key="2">
    <source>
        <dbReference type="EMBL" id="KAJ7717708.1"/>
    </source>
</evidence>
<keyword evidence="1" id="KW-0175">Coiled coil</keyword>
<sequence length="415" mass="46373">MEVPELHERVTPERASLAADRSRIAEIEAQIHALRAEQQLVQDRLDAYTYPVLTLPPEIIAEVFIHFLPAYPRHPPRAGLLSPLTLGQICRTWREIALLTPKLWRAVSILLPSRTRREQLHVAELMLARSGSSLLTASITSYFVGAERAFIGLIAPHCERLEHLQLCASELSGLDSVKTNLSSLRTLMVGLSTIGFNDPGPGIFLTAPLLRKVALKAYTSIWLPILPWSQLSVLSLDYIRIQECATVLNIATNIVFCRLAVESRGNMERPPIAPLRHLETLVLRVHLALDPNVNVEGLCSTLTLPALRELQVAEVFLLPDPTANLGQLLSRSGCSPAKIHIMDSEQPLEVYCQAIPSVAFHQGPQRLIHHIRPQGPNKELPDIGEVESLDWRNEDVEFEDSGPWWDHEDLEDDDS</sequence>
<dbReference type="Proteomes" id="UP001215598">
    <property type="component" value="Unassembled WGS sequence"/>
</dbReference>
<proteinExistence type="predicted"/>
<feature type="coiled-coil region" evidence="1">
    <location>
        <begin position="17"/>
        <end position="44"/>
    </location>
</feature>
<organism evidence="2 3">
    <name type="scientific">Mycena metata</name>
    <dbReference type="NCBI Taxonomy" id="1033252"/>
    <lineage>
        <taxon>Eukaryota</taxon>
        <taxon>Fungi</taxon>
        <taxon>Dikarya</taxon>
        <taxon>Basidiomycota</taxon>
        <taxon>Agaricomycotina</taxon>
        <taxon>Agaricomycetes</taxon>
        <taxon>Agaricomycetidae</taxon>
        <taxon>Agaricales</taxon>
        <taxon>Marasmiineae</taxon>
        <taxon>Mycenaceae</taxon>
        <taxon>Mycena</taxon>
    </lineage>
</organism>
<evidence type="ECO:0008006" key="4">
    <source>
        <dbReference type="Google" id="ProtNLM"/>
    </source>
</evidence>
<reference evidence="2" key="1">
    <citation type="submission" date="2023-03" db="EMBL/GenBank/DDBJ databases">
        <title>Massive genome expansion in bonnet fungi (Mycena s.s.) driven by repeated elements and novel gene families across ecological guilds.</title>
        <authorList>
            <consortium name="Lawrence Berkeley National Laboratory"/>
            <person name="Harder C.B."/>
            <person name="Miyauchi S."/>
            <person name="Viragh M."/>
            <person name="Kuo A."/>
            <person name="Thoen E."/>
            <person name="Andreopoulos B."/>
            <person name="Lu D."/>
            <person name="Skrede I."/>
            <person name="Drula E."/>
            <person name="Henrissat B."/>
            <person name="Morin E."/>
            <person name="Kohler A."/>
            <person name="Barry K."/>
            <person name="LaButti K."/>
            <person name="Morin E."/>
            <person name="Salamov A."/>
            <person name="Lipzen A."/>
            <person name="Mereny Z."/>
            <person name="Hegedus B."/>
            <person name="Baldrian P."/>
            <person name="Stursova M."/>
            <person name="Weitz H."/>
            <person name="Taylor A."/>
            <person name="Grigoriev I.V."/>
            <person name="Nagy L.G."/>
            <person name="Martin F."/>
            <person name="Kauserud H."/>
        </authorList>
    </citation>
    <scope>NUCLEOTIDE SEQUENCE</scope>
    <source>
        <strain evidence="2">CBHHK182m</strain>
    </source>
</reference>
<dbReference type="SUPFAM" id="SSF52058">
    <property type="entry name" value="L domain-like"/>
    <property type="match status" value="1"/>
</dbReference>
<dbReference type="EMBL" id="JARKIB010000273">
    <property type="protein sequence ID" value="KAJ7717708.1"/>
    <property type="molecule type" value="Genomic_DNA"/>
</dbReference>
<dbReference type="Gene3D" id="1.20.1280.50">
    <property type="match status" value="1"/>
</dbReference>
<name>A0AAD7HDG2_9AGAR</name>